<protein>
    <submittedName>
        <fullName evidence="2">Uncharacterized protein</fullName>
    </submittedName>
</protein>
<proteinExistence type="predicted"/>
<evidence type="ECO:0000313" key="2">
    <source>
        <dbReference type="EMBL" id="PRH43769.1"/>
    </source>
</evidence>
<sequence length="431" mass="47186">MERELFHRFSNDLMHLGADGVAAPQFSLGELGAYVLRYTPFEYVNRGAKLVIVGITPGNTQLALSYGKAQELLRQGYPIDLILREVKKVGAFGGPSMRPNLVKMLRHFHFDQLLGISDVESLWGSDADLLQSTSVVPHAAFKAGKMFAGSFDEVLASPLLSECFRDCFVPSVREIESDTLFVGLGPCPEAALEWCVHHGALQRKQVLGAFCHPSSAGGSTTRYYLREVAKGELDSKNPVLRRTDWLDRAYEQMRAATASLLGHTAANLPVRRDKVSAVPTPNVPSPTHLKPTTTKVGDTATGATDDVAIILAEVQQAGYRLTNQTAKLAEFATPSGQTIYLVKTTSKMNRVNLMVHPGLMPDAVMALPGVASVSHEHRFHSNMSRFPKRLNRGATETAYGWQVSLDTFDDLRRFLAAFADWATQVGGTGER</sequence>
<comment type="caution">
    <text evidence="2">The sequence shown here is derived from an EMBL/GenBank/DDBJ whole genome shotgun (WGS) entry which is preliminary data.</text>
</comment>
<name>A0AA45BDP6_BURVI</name>
<evidence type="ECO:0000313" key="3">
    <source>
        <dbReference type="Proteomes" id="UP000237632"/>
    </source>
</evidence>
<dbReference type="AlphaFoldDB" id="A0AA45BDP6"/>
<feature type="region of interest" description="Disordered" evidence="1">
    <location>
        <begin position="276"/>
        <end position="298"/>
    </location>
</feature>
<dbReference type="RefSeq" id="WP_059892055.1">
    <property type="nucleotide sequence ID" value="NZ_LPCS01000142.1"/>
</dbReference>
<reference evidence="2 3" key="1">
    <citation type="submission" date="2018-03" db="EMBL/GenBank/DDBJ databases">
        <authorList>
            <person name="Nguyen K."/>
            <person name="Fouts D."/>
            <person name="Sutton G."/>
        </authorList>
    </citation>
    <scope>NUCLEOTIDE SEQUENCE [LARGE SCALE GENOMIC DNA]</scope>
    <source>
        <strain evidence="2 3">AU3578</strain>
    </source>
</reference>
<gene>
    <name evidence="2" type="ORF">C6T65_03355</name>
</gene>
<evidence type="ECO:0000256" key="1">
    <source>
        <dbReference type="SAM" id="MobiDB-lite"/>
    </source>
</evidence>
<dbReference type="Proteomes" id="UP000237632">
    <property type="component" value="Unassembled WGS sequence"/>
</dbReference>
<dbReference type="Gene3D" id="3.90.1150.40">
    <property type="entry name" value="Protein of unknown function DUF2002"/>
    <property type="match status" value="1"/>
</dbReference>
<dbReference type="EMBL" id="PVHK01000023">
    <property type="protein sequence ID" value="PRH43769.1"/>
    <property type="molecule type" value="Genomic_DNA"/>
</dbReference>
<organism evidence="2 3">
    <name type="scientific">Burkholderia vietnamiensis</name>
    <dbReference type="NCBI Taxonomy" id="60552"/>
    <lineage>
        <taxon>Bacteria</taxon>
        <taxon>Pseudomonadati</taxon>
        <taxon>Pseudomonadota</taxon>
        <taxon>Betaproteobacteria</taxon>
        <taxon>Burkholderiales</taxon>
        <taxon>Burkholderiaceae</taxon>
        <taxon>Burkholderia</taxon>
        <taxon>Burkholderia cepacia complex</taxon>
    </lineage>
</organism>
<accession>A0AA45BDP6</accession>